<evidence type="ECO:0000313" key="3">
    <source>
        <dbReference type="EMBL" id="MDR7332341.1"/>
    </source>
</evidence>
<feature type="domain" description="Ice-binding protein C-terminal" evidence="2">
    <location>
        <begin position="160"/>
        <end position="185"/>
    </location>
</feature>
<proteinExistence type="predicted"/>
<keyword evidence="1" id="KW-0732">Signal</keyword>
<accession>A0ABU2A5C0</accession>
<feature type="signal peptide" evidence="1">
    <location>
        <begin position="1"/>
        <end position="24"/>
    </location>
</feature>
<evidence type="ECO:0000313" key="4">
    <source>
        <dbReference type="Proteomes" id="UP001180825"/>
    </source>
</evidence>
<evidence type="ECO:0000256" key="1">
    <source>
        <dbReference type="SAM" id="SignalP"/>
    </source>
</evidence>
<keyword evidence="4" id="KW-1185">Reference proteome</keyword>
<gene>
    <name evidence="3" type="ORF">J2X21_001467</name>
</gene>
<comment type="caution">
    <text evidence="3">The sequence shown here is derived from an EMBL/GenBank/DDBJ whole genome shotgun (WGS) entry which is preliminary data.</text>
</comment>
<dbReference type="NCBIfam" id="TIGR02595">
    <property type="entry name" value="PEP_CTERM"/>
    <property type="match status" value="1"/>
</dbReference>
<name>A0ABU2A5C0_9BURK</name>
<dbReference type="Proteomes" id="UP001180825">
    <property type="component" value="Unassembled WGS sequence"/>
</dbReference>
<dbReference type="EMBL" id="JAVDXV010000002">
    <property type="protein sequence ID" value="MDR7332341.1"/>
    <property type="molecule type" value="Genomic_DNA"/>
</dbReference>
<dbReference type="InterPro" id="IPR013424">
    <property type="entry name" value="Ice-binding_C"/>
</dbReference>
<evidence type="ECO:0000259" key="2">
    <source>
        <dbReference type="Pfam" id="PF07589"/>
    </source>
</evidence>
<feature type="chain" id="PRO_5046235612" description="Ice-binding protein C-terminal domain-containing protein" evidence="1">
    <location>
        <begin position="25"/>
        <end position="186"/>
    </location>
</feature>
<dbReference type="Pfam" id="PF07589">
    <property type="entry name" value="PEP-CTERM"/>
    <property type="match status" value="1"/>
</dbReference>
<protein>
    <recommendedName>
        <fullName evidence="2">Ice-binding protein C-terminal domain-containing protein</fullName>
    </recommendedName>
</protein>
<reference evidence="3 4" key="1">
    <citation type="submission" date="2023-07" db="EMBL/GenBank/DDBJ databases">
        <title>Sorghum-associated microbial communities from plants grown in Nebraska, USA.</title>
        <authorList>
            <person name="Schachtman D."/>
        </authorList>
    </citation>
    <scope>NUCLEOTIDE SEQUENCE [LARGE SCALE GENOMIC DNA]</scope>
    <source>
        <strain evidence="3 4">BE316</strain>
    </source>
</reference>
<sequence>MNKQKLQRLAATAALAFAGLTAQAAPVVVDVAGAQSFNLQGEAGNTVLLIDVGANAVLKSLSWAVELSAFAPSVLSEMQVSFSGFTGPDAITLTPDAFDSAASGSGSYSGYVDLAAWALTIGSDGLLRIEFSEAYKDFAMDVSEGEWLRGSLTFDVTAAAVPEPASAALALLGLGIAAGASRKRRH</sequence>
<organism evidence="3 4">
    <name type="scientific">Roseateles asaccharophilus</name>
    <dbReference type="NCBI Taxonomy" id="582607"/>
    <lineage>
        <taxon>Bacteria</taxon>
        <taxon>Pseudomonadati</taxon>
        <taxon>Pseudomonadota</taxon>
        <taxon>Betaproteobacteria</taxon>
        <taxon>Burkholderiales</taxon>
        <taxon>Sphaerotilaceae</taxon>
        <taxon>Roseateles</taxon>
    </lineage>
</organism>
<dbReference type="RefSeq" id="WP_310326711.1">
    <property type="nucleotide sequence ID" value="NZ_JAVDXV010000002.1"/>
</dbReference>